<proteinExistence type="predicted"/>
<organism evidence="2 3">
    <name type="scientific">Paraburkholderia ribeironis</name>
    <dbReference type="NCBI Taxonomy" id="1247936"/>
    <lineage>
        <taxon>Bacteria</taxon>
        <taxon>Pseudomonadati</taxon>
        <taxon>Pseudomonadota</taxon>
        <taxon>Betaproteobacteria</taxon>
        <taxon>Burkholderiales</taxon>
        <taxon>Burkholderiaceae</taxon>
        <taxon>Paraburkholderia</taxon>
    </lineage>
</organism>
<gene>
    <name evidence="2" type="ORF">BN2475_1750005</name>
</gene>
<sequence length="77" mass="8165">MKSIRWATSAAFLAATVTLAIQLRESRAENAGLHSDLSMVMGASVTPDPCLANLAKVTASPTFVSCKAGQFVVLRRQ</sequence>
<keyword evidence="3" id="KW-1185">Reference proteome</keyword>
<dbReference type="EMBL" id="CYGX02000175">
    <property type="protein sequence ID" value="SIT49755.1"/>
    <property type="molecule type" value="Genomic_DNA"/>
</dbReference>
<evidence type="ECO:0000313" key="3">
    <source>
        <dbReference type="Proteomes" id="UP000187012"/>
    </source>
</evidence>
<accession>A0A1N7SQN1</accession>
<evidence type="ECO:0000313" key="2">
    <source>
        <dbReference type="EMBL" id="SIT49755.1"/>
    </source>
</evidence>
<feature type="signal peptide" evidence="1">
    <location>
        <begin position="1"/>
        <end position="20"/>
    </location>
</feature>
<dbReference type="Proteomes" id="UP000187012">
    <property type="component" value="Unassembled WGS sequence"/>
</dbReference>
<protein>
    <submittedName>
        <fullName evidence="2">Uncharacterized protein</fullName>
    </submittedName>
</protein>
<dbReference type="AlphaFoldDB" id="A0A1N7SQN1"/>
<reference evidence="2 3" key="1">
    <citation type="submission" date="2016-12" db="EMBL/GenBank/DDBJ databases">
        <authorList>
            <person name="Song W.-J."/>
            <person name="Kurnit D.M."/>
        </authorList>
    </citation>
    <scope>NUCLEOTIDE SEQUENCE [LARGE SCALE GENOMIC DNA]</scope>
    <source>
        <strain evidence="2 3">STM7296</strain>
    </source>
</reference>
<name>A0A1N7SQN1_9BURK</name>
<keyword evidence="1" id="KW-0732">Signal</keyword>
<evidence type="ECO:0000256" key="1">
    <source>
        <dbReference type="SAM" id="SignalP"/>
    </source>
</evidence>
<feature type="chain" id="PRO_5012342762" evidence="1">
    <location>
        <begin position="21"/>
        <end position="77"/>
    </location>
</feature>